<evidence type="ECO:0000256" key="2">
    <source>
        <dbReference type="ARBA" id="ARBA00022801"/>
    </source>
</evidence>
<dbReference type="GO" id="GO:0031505">
    <property type="term" value="P:fungal-type cell wall organization"/>
    <property type="evidence" value="ECO:0007669"/>
    <property type="project" value="TreeGrafter"/>
</dbReference>
<organism evidence="6 7">
    <name type="scientific">Rhizoclosmatium globosum</name>
    <dbReference type="NCBI Taxonomy" id="329046"/>
    <lineage>
        <taxon>Eukaryota</taxon>
        <taxon>Fungi</taxon>
        <taxon>Fungi incertae sedis</taxon>
        <taxon>Chytridiomycota</taxon>
        <taxon>Chytridiomycota incertae sedis</taxon>
        <taxon>Chytridiomycetes</taxon>
        <taxon>Chytridiales</taxon>
        <taxon>Chytriomycetaceae</taxon>
        <taxon>Rhizoclosmatium</taxon>
    </lineage>
</organism>
<evidence type="ECO:0000313" key="7">
    <source>
        <dbReference type="Proteomes" id="UP000193642"/>
    </source>
</evidence>
<dbReference type="EMBL" id="MCGO01000013">
    <property type="protein sequence ID" value="ORY47789.1"/>
    <property type="molecule type" value="Genomic_DNA"/>
</dbReference>
<protein>
    <submittedName>
        <fullName evidence="6">Concanavalin A-like lectin/glucanase</fullName>
    </submittedName>
</protein>
<dbReference type="OrthoDB" id="2145404at2759"/>
<dbReference type="GO" id="GO:0004553">
    <property type="term" value="F:hydrolase activity, hydrolyzing O-glycosyl compounds"/>
    <property type="evidence" value="ECO:0007669"/>
    <property type="project" value="InterPro"/>
</dbReference>
<dbReference type="GO" id="GO:0009277">
    <property type="term" value="C:fungal-type cell wall"/>
    <property type="evidence" value="ECO:0007669"/>
    <property type="project" value="TreeGrafter"/>
</dbReference>
<dbReference type="PANTHER" id="PTHR10963">
    <property type="entry name" value="GLYCOSYL HYDROLASE-RELATED"/>
    <property type="match status" value="1"/>
</dbReference>
<comment type="caution">
    <text evidence="6">The sequence shown here is derived from an EMBL/GenBank/DDBJ whole genome shotgun (WGS) entry which is preliminary data.</text>
</comment>
<dbReference type="GO" id="GO:0005975">
    <property type="term" value="P:carbohydrate metabolic process"/>
    <property type="evidence" value="ECO:0007669"/>
    <property type="project" value="InterPro"/>
</dbReference>
<keyword evidence="3" id="KW-0326">Glycosidase</keyword>
<dbReference type="Gene3D" id="2.60.120.200">
    <property type="match status" value="1"/>
</dbReference>
<keyword evidence="1 4" id="KW-0732">Signal</keyword>
<evidence type="ECO:0000256" key="1">
    <source>
        <dbReference type="ARBA" id="ARBA00022729"/>
    </source>
</evidence>
<reference evidence="6 7" key="1">
    <citation type="submission" date="2016-07" db="EMBL/GenBank/DDBJ databases">
        <title>Pervasive Adenine N6-methylation of Active Genes in Fungi.</title>
        <authorList>
            <consortium name="DOE Joint Genome Institute"/>
            <person name="Mondo S.J."/>
            <person name="Dannebaum R.O."/>
            <person name="Kuo R.C."/>
            <person name="Labutti K."/>
            <person name="Haridas S."/>
            <person name="Kuo A."/>
            <person name="Salamov A."/>
            <person name="Ahrendt S.R."/>
            <person name="Lipzen A."/>
            <person name="Sullivan W."/>
            <person name="Andreopoulos W.B."/>
            <person name="Clum A."/>
            <person name="Lindquist E."/>
            <person name="Daum C."/>
            <person name="Ramamoorthy G.K."/>
            <person name="Gryganskyi A."/>
            <person name="Culley D."/>
            <person name="Magnuson J.K."/>
            <person name="James T.Y."/>
            <person name="O'Malley M.A."/>
            <person name="Stajich J.E."/>
            <person name="Spatafora J.W."/>
            <person name="Visel A."/>
            <person name="Grigoriev I.V."/>
        </authorList>
    </citation>
    <scope>NUCLEOTIDE SEQUENCE [LARGE SCALE GENOMIC DNA]</scope>
    <source>
        <strain evidence="6 7">JEL800</strain>
    </source>
</reference>
<name>A0A1Y2CL85_9FUNG</name>
<dbReference type="GO" id="GO:0030246">
    <property type="term" value="F:carbohydrate binding"/>
    <property type="evidence" value="ECO:0007669"/>
    <property type="project" value="UniProtKB-KW"/>
</dbReference>
<dbReference type="GO" id="GO:0016757">
    <property type="term" value="F:glycosyltransferase activity"/>
    <property type="evidence" value="ECO:0007669"/>
    <property type="project" value="TreeGrafter"/>
</dbReference>
<dbReference type="Proteomes" id="UP000193642">
    <property type="component" value="Unassembled WGS sequence"/>
</dbReference>
<proteinExistence type="predicted"/>
<keyword evidence="7" id="KW-1185">Reference proteome</keyword>
<evidence type="ECO:0000256" key="4">
    <source>
        <dbReference type="SAM" id="SignalP"/>
    </source>
</evidence>
<dbReference type="PANTHER" id="PTHR10963:SF22">
    <property type="entry name" value="GLYCOSIDASE CRH2-RELATED"/>
    <property type="match status" value="1"/>
</dbReference>
<dbReference type="STRING" id="329046.A0A1Y2CL85"/>
<keyword evidence="2" id="KW-0378">Hydrolase</keyword>
<keyword evidence="6" id="KW-0430">Lectin</keyword>
<feature type="chain" id="PRO_5012643801" evidence="4">
    <location>
        <begin position="17"/>
        <end position="455"/>
    </location>
</feature>
<dbReference type="InterPro" id="IPR013320">
    <property type="entry name" value="ConA-like_dom_sf"/>
</dbReference>
<feature type="domain" description="GH16" evidence="5">
    <location>
        <begin position="4"/>
        <end position="240"/>
    </location>
</feature>
<accession>A0A1Y2CL85</accession>
<dbReference type="Pfam" id="PF00722">
    <property type="entry name" value="Glyco_hydro_16"/>
    <property type="match status" value="1"/>
</dbReference>
<dbReference type="SUPFAM" id="SSF49899">
    <property type="entry name" value="Concanavalin A-like lectins/glucanases"/>
    <property type="match status" value="1"/>
</dbReference>
<evidence type="ECO:0000313" key="6">
    <source>
        <dbReference type="EMBL" id="ORY47789.1"/>
    </source>
</evidence>
<dbReference type="PROSITE" id="PS51762">
    <property type="entry name" value="GH16_2"/>
    <property type="match status" value="1"/>
</dbReference>
<feature type="signal peptide" evidence="4">
    <location>
        <begin position="1"/>
        <end position="16"/>
    </location>
</feature>
<evidence type="ECO:0000259" key="5">
    <source>
        <dbReference type="PROSITE" id="PS51762"/>
    </source>
</evidence>
<dbReference type="InterPro" id="IPR050546">
    <property type="entry name" value="Glycosyl_Hydrlase_16"/>
</dbReference>
<gene>
    <name evidence="6" type="ORF">BCR33DRAFT_764170</name>
</gene>
<sequence>MQLTLLAAALLPLVSAQALFGGDSCNLNIADFKSGANPSLPTSGKVDYKDGKLVMTLTPPGGDPTASGNGAIGTSTNALLYGSVEAVIQQSTIGGAVTYLTLINQATKDEIDFEWIGNERSTVWTNFFYRGLREREPVTLNEVWSSQVGSGAGDNSQTAHTYRIDWTPEAITWYVDGSVVRTQLKSETYEAAGQGDGLPYNHYHYPNTPLTVNVGIWNYQGPIWANGPIDWSQPSAQNGFTASLLSLKVSCYQGAVPVMTDPSIVPSQPDIYHNGKQTIAPPADGGNVVAPTTTTTAIVVPQTTTASVVAPQPTSAIVVAATTTAVAPTTAAVVTTTAAVVNVAPIVPSTTALAANAATNAGTDAATAAQQTTSAQQANASSGATASVAATSVSVQSVTATVSSASKPTTVVATQAGNAGAVVSGSTVISGNKVSYAGKTVVSFVSIAALLALAL</sequence>
<dbReference type="InterPro" id="IPR000757">
    <property type="entry name" value="Beta-glucanase-like"/>
</dbReference>
<evidence type="ECO:0000256" key="3">
    <source>
        <dbReference type="ARBA" id="ARBA00023295"/>
    </source>
</evidence>
<dbReference type="AlphaFoldDB" id="A0A1Y2CL85"/>